<name>A0A5E8BF90_9ASCO</name>
<dbReference type="Proteomes" id="UP000398389">
    <property type="component" value="Unassembled WGS sequence"/>
</dbReference>
<dbReference type="GO" id="GO:0016226">
    <property type="term" value="P:iron-sulfur cluster assembly"/>
    <property type="evidence" value="ECO:0007669"/>
    <property type="project" value="InterPro"/>
</dbReference>
<evidence type="ECO:0000313" key="4">
    <source>
        <dbReference type="Proteomes" id="UP000398389"/>
    </source>
</evidence>
<dbReference type="RefSeq" id="XP_031853254.1">
    <property type="nucleotide sequence ID" value="XM_031997363.1"/>
</dbReference>
<dbReference type="PANTHER" id="PTHR13166">
    <property type="entry name" value="PROTEIN C6ORF149"/>
    <property type="match status" value="1"/>
</dbReference>
<dbReference type="InterPro" id="IPR051522">
    <property type="entry name" value="ISC_assembly_LYR"/>
</dbReference>
<feature type="domain" description="Complex 1 LYR protein" evidence="2">
    <location>
        <begin position="16"/>
        <end position="72"/>
    </location>
</feature>
<keyword evidence="4" id="KW-1185">Reference proteome</keyword>
<dbReference type="InterPro" id="IPR045297">
    <property type="entry name" value="Complex1_LYR_LYRM4"/>
</dbReference>
<comment type="similarity">
    <text evidence="1">Belongs to the complex I LYR family.</text>
</comment>
<dbReference type="GeneID" id="43581463"/>
<dbReference type="GO" id="GO:0005739">
    <property type="term" value="C:mitochondrion"/>
    <property type="evidence" value="ECO:0007669"/>
    <property type="project" value="TreeGrafter"/>
</dbReference>
<evidence type="ECO:0000313" key="3">
    <source>
        <dbReference type="EMBL" id="VVT50189.1"/>
    </source>
</evidence>
<accession>A0A5E8BF90</accession>
<dbReference type="PANTHER" id="PTHR13166:SF7">
    <property type="entry name" value="LYR MOTIF-CONTAINING PROTEIN 4"/>
    <property type="match status" value="1"/>
</dbReference>
<organism evidence="3 4">
    <name type="scientific">Magnusiomyces paraingens</name>
    <dbReference type="NCBI Taxonomy" id="2606893"/>
    <lineage>
        <taxon>Eukaryota</taxon>
        <taxon>Fungi</taxon>
        <taxon>Dikarya</taxon>
        <taxon>Ascomycota</taxon>
        <taxon>Saccharomycotina</taxon>
        <taxon>Dipodascomycetes</taxon>
        <taxon>Dipodascales</taxon>
        <taxon>Dipodascaceae</taxon>
        <taxon>Magnusiomyces</taxon>
    </lineage>
</organism>
<protein>
    <recommendedName>
        <fullName evidence="2">Complex 1 LYR protein domain-containing protein</fullName>
    </recommendedName>
</protein>
<reference evidence="3 4" key="1">
    <citation type="submission" date="2019-09" db="EMBL/GenBank/DDBJ databases">
        <authorList>
            <person name="Brejova B."/>
        </authorList>
    </citation>
    <scope>NUCLEOTIDE SEQUENCE [LARGE SCALE GENOMIC DNA]</scope>
</reference>
<dbReference type="EMBL" id="CABVLU010000002">
    <property type="protein sequence ID" value="VVT50189.1"/>
    <property type="molecule type" value="Genomic_DNA"/>
</dbReference>
<dbReference type="CDD" id="cd20264">
    <property type="entry name" value="Complex1_LYR_LYRM4"/>
    <property type="match status" value="1"/>
</dbReference>
<dbReference type="AlphaFoldDB" id="A0A5E8BF90"/>
<gene>
    <name evidence="3" type="ORF">SAPINGB_P002645</name>
</gene>
<dbReference type="InterPro" id="IPR008011">
    <property type="entry name" value="Complex1_LYR_dom"/>
</dbReference>
<proteinExistence type="inferred from homology"/>
<dbReference type="GO" id="GO:1990221">
    <property type="term" value="C:L-cysteine desulfurase complex"/>
    <property type="evidence" value="ECO:0007669"/>
    <property type="project" value="TreeGrafter"/>
</dbReference>
<evidence type="ECO:0000259" key="2">
    <source>
        <dbReference type="Pfam" id="PF05347"/>
    </source>
</evidence>
<sequence length="122" mass="13874">MSAAVAPSSAQSLAKESLSLYRNLLRQGSRLAAYNFREYALRRTRDAFRANKAIDDLRETQVLIQKGHKELAVLKRQAIISQMYAAQKLVVEEYAPKNPIIASYEKFPIQPESPRLPKIDNQ</sequence>
<evidence type="ECO:0000256" key="1">
    <source>
        <dbReference type="ARBA" id="ARBA00009508"/>
    </source>
</evidence>
<dbReference type="OrthoDB" id="275715at2759"/>
<dbReference type="Pfam" id="PF05347">
    <property type="entry name" value="Complex1_LYR"/>
    <property type="match status" value="1"/>
</dbReference>